<dbReference type="AlphaFoldDB" id="A0A7D3VYI9"/>
<evidence type="ECO:0000313" key="2">
    <source>
        <dbReference type="EMBL" id="QKG22131.1"/>
    </source>
</evidence>
<gene>
    <name evidence="2" type="ORF">ACTIVE_3769</name>
</gene>
<sequence length="40" mass="4020">MNRTASAPAGAAADTRRPAAAPSAMTVRALGVLLIDLVLE</sequence>
<protein>
    <submittedName>
        <fullName evidence="2">Uncharacterized protein</fullName>
    </submittedName>
</protein>
<reference evidence="2 3" key="1">
    <citation type="submission" date="2020-05" db="EMBL/GenBank/DDBJ databases">
        <title>Actinomadura verrucosospora NRRL-B18236 (PFL_A860) Genome sequencing and assembly.</title>
        <authorList>
            <person name="Samborskyy M."/>
        </authorList>
    </citation>
    <scope>NUCLEOTIDE SEQUENCE [LARGE SCALE GENOMIC DNA]</scope>
    <source>
        <strain evidence="2 3">NRRL:B18236</strain>
    </source>
</reference>
<evidence type="ECO:0000256" key="1">
    <source>
        <dbReference type="SAM" id="MobiDB-lite"/>
    </source>
</evidence>
<dbReference type="EMBL" id="CP053892">
    <property type="protein sequence ID" value="QKG22131.1"/>
    <property type="molecule type" value="Genomic_DNA"/>
</dbReference>
<proteinExistence type="predicted"/>
<evidence type="ECO:0000313" key="3">
    <source>
        <dbReference type="Proteomes" id="UP000501240"/>
    </source>
</evidence>
<name>A0A7D3VYI9_ACTVE</name>
<organism evidence="2 3">
    <name type="scientific">Actinomadura verrucosospora</name>
    <dbReference type="NCBI Taxonomy" id="46165"/>
    <lineage>
        <taxon>Bacteria</taxon>
        <taxon>Bacillati</taxon>
        <taxon>Actinomycetota</taxon>
        <taxon>Actinomycetes</taxon>
        <taxon>Streptosporangiales</taxon>
        <taxon>Thermomonosporaceae</taxon>
        <taxon>Actinomadura</taxon>
    </lineage>
</organism>
<accession>A0A7D3VYI9</accession>
<feature type="region of interest" description="Disordered" evidence="1">
    <location>
        <begin position="1"/>
        <end position="22"/>
    </location>
</feature>
<dbReference type="Proteomes" id="UP000501240">
    <property type="component" value="Chromosome"/>
</dbReference>
<keyword evidence="3" id="KW-1185">Reference proteome</keyword>